<evidence type="ECO:0000256" key="2">
    <source>
        <dbReference type="SAM" id="MobiDB-lite"/>
    </source>
</evidence>
<feature type="region of interest" description="Disordered" evidence="2">
    <location>
        <begin position="86"/>
        <end position="130"/>
    </location>
</feature>
<feature type="compositionally biased region" description="Basic and acidic residues" evidence="2">
    <location>
        <begin position="100"/>
        <end position="110"/>
    </location>
</feature>
<feature type="coiled-coil region" evidence="1">
    <location>
        <begin position="167"/>
        <end position="203"/>
    </location>
</feature>
<reference evidence="4" key="1">
    <citation type="submission" date="2022-11" db="UniProtKB">
        <authorList>
            <consortium name="WormBaseParasite"/>
        </authorList>
    </citation>
    <scope>IDENTIFICATION</scope>
</reference>
<organism evidence="3 4">
    <name type="scientific">Panagrolaimus superbus</name>
    <dbReference type="NCBI Taxonomy" id="310955"/>
    <lineage>
        <taxon>Eukaryota</taxon>
        <taxon>Metazoa</taxon>
        <taxon>Ecdysozoa</taxon>
        <taxon>Nematoda</taxon>
        <taxon>Chromadorea</taxon>
        <taxon>Rhabditida</taxon>
        <taxon>Tylenchina</taxon>
        <taxon>Panagrolaimomorpha</taxon>
        <taxon>Panagrolaimoidea</taxon>
        <taxon>Panagrolaimidae</taxon>
        <taxon>Panagrolaimus</taxon>
    </lineage>
</organism>
<evidence type="ECO:0000313" key="3">
    <source>
        <dbReference type="Proteomes" id="UP000887577"/>
    </source>
</evidence>
<sequence length="232" mass="27215">MSPAEAIYGRKLRTRLTLHQIKSKFVPGQSVWTRSYNDGFKWKKAVIRRITGHVTFIVELEGRLVQRHRDQIKEFQEVVVKSNGPKQACNGKLQAGKNHANLEKENEKMKSPPPSKRMSKPPVIPRKQPERRCKTSSINFVSKSVCSSSTQVKEIKEMTPYELQTWIEQLHARLDLIQKEIENLDLEKENIELRRRLKALELEQIRNDLHQADAERTQRAMQMFEESVYRQQ</sequence>
<proteinExistence type="predicted"/>
<keyword evidence="1" id="KW-0175">Coiled coil</keyword>
<dbReference type="Proteomes" id="UP000887577">
    <property type="component" value="Unplaced"/>
</dbReference>
<evidence type="ECO:0000256" key="1">
    <source>
        <dbReference type="SAM" id="Coils"/>
    </source>
</evidence>
<name>A0A914YL84_9BILA</name>
<evidence type="ECO:0000313" key="4">
    <source>
        <dbReference type="WBParaSite" id="PSU_v2.g18083.t1"/>
    </source>
</evidence>
<dbReference type="AlphaFoldDB" id="A0A914YL84"/>
<protein>
    <submittedName>
        <fullName evidence="4">Uncharacterized protein</fullName>
    </submittedName>
</protein>
<dbReference type="WBParaSite" id="PSU_v2.g18083.t1">
    <property type="protein sequence ID" value="PSU_v2.g18083.t1"/>
    <property type="gene ID" value="PSU_v2.g18083"/>
</dbReference>
<accession>A0A914YL84</accession>
<keyword evidence="3" id="KW-1185">Reference proteome</keyword>